<accession>A0A1B7Z3M4</accession>
<evidence type="ECO:0000256" key="4">
    <source>
        <dbReference type="ARBA" id="ARBA00023136"/>
    </source>
</evidence>
<evidence type="ECO:0000313" key="6">
    <source>
        <dbReference type="EMBL" id="OBR37284.1"/>
    </source>
</evidence>
<keyword evidence="4 5" id="KW-0472">Membrane</keyword>
<dbReference type="OrthoDB" id="122062at2"/>
<dbReference type="GO" id="GO:0016020">
    <property type="term" value="C:membrane"/>
    <property type="evidence" value="ECO:0007669"/>
    <property type="project" value="UniProtKB-SubCell"/>
</dbReference>
<feature type="transmembrane region" description="Helical" evidence="5">
    <location>
        <begin position="6"/>
        <end position="24"/>
    </location>
</feature>
<feature type="transmembrane region" description="Helical" evidence="5">
    <location>
        <begin position="36"/>
        <end position="53"/>
    </location>
</feature>
<dbReference type="Proteomes" id="UP000092164">
    <property type="component" value="Unassembled WGS sequence"/>
</dbReference>
<sequence length="83" mass="9153">MDGVEILGLVAATFTTGAFVPQVYKTWKEKSTKDISLTMYTILLLGALMWAVYGFSIQSLPIIIANLATAVLLLIMIILKIKY</sequence>
<name>A0A1B7Z3M4_9FLAO</name>
<dbReference type="RefSeq" id="WP_068485274.1">
    <property type="nucleotide sequence ID" value="NZ_CP018760.1"/>
</dbReference>
<evidence type="ECO:0000313" key="7">
    <source>
        <dbReference type="Proteomes" id="UP000092164"/>
    </source>
</evidence>
<keyword evidence="2 5" id="KW-0812">Transmembrane</keyword>
<dbReference type="InterPro" id="IPR047662">
    <property type="entry name" value="SemiSWEET"/>
</dbReference>
<gene>
    <name evidence="6" type="ORF">A9200_06420</name>
</gene>
<evidence type="ECO:0000256" key="2">
    <source>
        <dbReference type="ARBA" id="ARBA00022692"/>
    </source>
</evidence>
<comment type="caution">
    <text evidence="6">The sequence shown here is derived from an EMBL/GenBank/DDBJ whole genome shotgun (WGS) entry which is preliminary data.</text>
</comment>
<feature type="transmembrane region" description="Helical" evidence="5">
    <location>
        <begin position="59"/>
        <end position="79"/>
    </location>
</feature>
<comment type="subcellular location">
    <subcellularLocation>
        <location evidence="1">Membrane</location>
        <topology evidence="1">Multi-pass membrane protein</topology>
    </subcellularLocation>
</comment>
<evidence type="ECO:0000256" key="5">
    <source>
        <dbReference type="SAM" id="Phobius"/>
    </source>
</evidence>
<dbReference type="InterPro" id="IPR006603">
    <property type="entry name" value="PQ-loop_rpt"/>
</dbReference>
<dbReference type="KEGG" id="mart:BTR34_06660"/>
<evidence type="ECO:0000256" key="1">
    <source>
        <dbReference type="ARBA" id="ARBA00004141"/>
    </source>
</evidence>
<organism evidence="6 7">
    <name type="scientific">Maribacter hydrothermalis</name>
    <dbReference type="NCBI Taxonomy" id="1836467"/>
    <lineage>
        <taxon>Bacteria</taxon>
        <taxon>Pseudomonadati</taxon>
        <taxon>Bacteroidota</taxon>
        <taxon>Flavobacteriia</taxon>
        <taxon>Flavobacteriales</taxon>
        <taxon>Flavobacteriaceae</taxon>
        <taxon>Maribacter</taxon>
    </lineage>
</organism>
<proteinExistence type="predicted"/>
<dbReference type="STRING" id="1836467.BTR34_06660"/>
<dbReference type="GO" id="GO:0051119">
    <property type="term" value="F:sugar transmembrane transporter activity"/>
    <property type="evidence" value="ECO:0007669"/>
    <property type="project" value="InterPro"/>
</dbReference>
<dbReference type="NCBIfam" id="NF037968">
    <property type="entry name" value="SemiSWEET_2"/>
    <property type="match status" value="1"/>
</dbReference>
<reference evidence="7" key="1">
    <citation type="submission" date="2016-06" db="EMBL/GenBank/DDBJ databases">
        <authorList>
            <person name="Zhan P."/>
        </authorList>
    </citation>
    <scope>NUCLEOTIDE SEQUENCE [LARGE SCALE GENOMIC DNA]</scope>
    <source>
        <strain evidence="7">T28</strain>
    </source>
</reference>
<evidence type="ECO:0008006" key="8">
    <source>
        <dbReference type="Google" id="ProtNLM"/>
    </source>
</evidence>
<keyword evidence="7" id="KW-1185">Reference proteome</keyword>
<evidence type="ECO:0000256" key="3">
    <source>
        <dbReference type="ARBA" id="ARBA00022989"/>
    </source>
</evidence>
<dbReference type="EMBL" id="LZFP01000034">
    <property type="protein sequence ID" value="OBR37284.1"/>
    <property type="molecule type" value="Genomic_DNA"/>
</dbReference>
<keyword evidence="3 5" id="KW-1133">Transmembrane helix</keyword>
<dbReference type="Gene3D" id="1.20.1280.290">
    <property type="match status" value="1"/>
</dbReference>
<dbReference type="AlphaFoldDB" id="A0A1B7Z3M4"/>
<protein>
    <recommendedName>
        <fullName evidence="8">MtN3 and saliva related transmembrane protein</fullName>
    </recommendedName>
</protein>
<dbReference type="Pfam" id="PF04193">
    <property type="entry name" value="PQ-loop"/>
    <property type="match status" value="1"/>
</dbReference>